<dbReference type="Proteomes" id="UP000734854">
    <property type="component" value="Unassembled WGS sequence"/>
</dbReference>
<accession>A0A8J5M9U4</accession>
<sequence>MKVVIVDVLKLLVKGTRTLLFFSSFFLAKRPTPTVPSMGSLSGPQIQSEFDRLSEHLYRRFQPTPFLRAAVDVFWPSSQYCILVYMPLNFKLLLELGSLPTSPVCKLRIKGLFDSLVYASLLLGSIPVLPTFSVDHEIAGISNYLKEAALRNRSPCGDGVGGGGSIEGGHKEFCLALAEINANLATEEKAISAGGTRKYSMGEVAHMRETAVSIKLAKEVIKMHQEWRREAVRDLNRKGGFSRSLANSSTDWPSLLLDILSSAAEIDFFQPKLVINNVDVLRKAILTDDSTVSATMYHDSFIWRLIALGVNERCLPVVLVTSDSYYSYRAFIDFGFPNIFISRETFGWTPQEAKLHMVSDFFKESEWKVIDEVLGSNPRQLYELYVLKQSGYYPEAYQGDKSNFEDIVDAYLSYLQVTVVNPAMESALLIVQKFAFDAYNGKVSEDRLHFGAPWRHPPRTNDSVSSIMWAKIQLIDFVQSFLITEFGVNYLADQSLEILDDPSLLAMLEVGLLYTQRDPSFVRPITRGIQRCLVRWLVQQKLQMDFRERLEYLWQRIIRGRSYRHLMKESGYKR</sequence>
<organism evidence="1 2">
    <name type="scientific">Zingiber officinale</name>
    <name type="common">Ginger</name>
    <name type="synonym">Amomum zingiber</name>
    <dbReference type="NCBI Taxonomy" id="94328"/>
    <lineage>
        <taxon>Eukaryota</taxon>
        <taxon>Viridiplantae</taxon>
        <taxon>Streptophyta</taxon>
        <taxon>Embryophyta</taxon>
        <taxon>Tracheophyta</taxon>
        <taxon>Spermatophyta</taxon>
        <taxon>Magnoliopsida</taxon>
        <taxon>Liliopsida</taxon>
        <taxon>Zingiberales</taxon>
        <taxon>Zingiberaceae</taxon>
        <taxon>Zingiber</taxon>
    </lineage>
</organism>
<protein>
    <submittedName>
        <fullName evidence="1">Uncharacterized protein</fullName>
    </submittedName>
</protein>
<dbReference type="EMBL" id="JACMSC010000001">
    <property type="protein sequence ID" value="KAG6537945.1"/>
    <property type="molecule type" value="Genomic_DNA"/>
</dbReference>
<reference evidence="1 2" key="1">
    <citation type="submission" date="2020-08" db="EMBL/GenBank/DDBJ databases">
        <title>Plant Genome Project.</title>
        <authorList>
            <person name="Zhang R.-G."/>
        </authorList>
    </citation>
    <scope>NUCLEOTIDE SEQUENCE [LARGE SCALE GENOMIC DNA]</scope>
    <source>
        <tissue evidence="1">Rhizome</tissue>
    </source>
</reference>
<proteinExistence type="predicted"/>
<dbReference type="AlphaFoldDB" id="A0A8J5M9U4"/>
<evidence type="ECO:0000313" key="2">
    <source>
        <dbReference type="Proteomes" id="UP000734854"/>
    </source>
</evidence>
<comment type="caution">
    <text evidence="1">The sequence shown here is derived from an EMBL/GenBank/DDBJ whole genome shotgun (WGS) entry which is preliminary data.</text>
</comment>
<gene>
    <name evidence="1" type="ORF">ZIOFF_003048</name>
</gene>
<dbReference type="PANTHER" id="PTHR36017:SF1">
    <property type="entry name" value="EMBRYO DEFECTIVE 1381"/>
    <property type="match status" value="1"/>
</dbReference>
<keyword evidence="2" id="KW-1185">Reference proteome</keyword>
<dbReference type="PANTHER" id="PTHR36017">
    <property type="entry name" value="EMBRYO DEFECTIVE 1381"/>
    <property type="match status" value="1"/>
</dbReference>
<name>A0A8J5M9U4_ZINOF</name>
<evidence type="ECO:0000313" key="1">
    <source>
        <dbReference type="EMBL" id="KAG6537945.1"/>
    </source>
</evidence>